<gene>
    <name evidence="3" type="ORF">HELGO_WM31684</name>
</gene>
<feature type="domain" description="TIR" evidence="2">
    <location>
        <begin position="5"/>
        <end position="102"/>
    </location>
</feature>
<dbReference type="AlphaFoldDB" id="A0A6S6SNX4"/>
<feature type="transmembrane region" description="Helical" evidence="1">
    <location>
        <begin position="206"/>
        <end position="224"/>
    </location>
</feature>
<dbReference type="SUPFAM" id="SSF52200">
    <property type="entry name" value="Toll/Interleukin receptor TIR domain"/>
    <property type="match status" value="1"/>
</dbReference>
<evidence type="ECO:0000256" key="1">
    <source>
        <dbReference type="SAM" id="Phobius"/>
    </source>
</evidence>
<sequence length="251" mass="27566">MQRTVFVSYVQKDSEHVQQAVDLLEAGGATVFRGVAGIESGDDREGVITRTLRECERVMIFWSANAKTSEWVRKEYTIALEQQKRIVPVSLDYTPLPPELRKYPLLTNFMSQDPGWKKYGGWVVGAAALALLVVVLALPSFQNVFAPSSELLVAESVEMPVLAEVQSGEVIPNSIDPIAVDSVSGPAETPDPASIVPLGGSRSLPIFAWGAGLLSLLLLLLLWLRSRSETMIVLDHERAGRQFVDTVFDEE</sequence>
<organism evidence="3">
    <name type="scientific">uncultured Thiotrichaceae bacterium</name>
    <dbReference type="NCBI Taxonomy" id="298394"/>
    <lineage>
        <taxon>Bacteria</taxon>
        <taxon>Pseudomonadati</taxon>
        <taxon>Pseudomonadota</taxon>
        <taxon>Gammaproteobacteria</taxon>
        <taxon>Thiotrichales</taxon>
        <taxon>Thiotrichaceae</taxon>
        <taxon>environmental samples</taxon>
    </lineage>
</organism>
<dbReference type="Gene3D" id="3.40.50.10140">
    <property type="entry name" value="Toll/interleukin-1 receptor homology (TIR) domain"/>
    <property type="match status" value="1"/>
</dbReference>
<name>A0A6S6SNX4_9GAMM</name>
<protein>
    <recommendedName>
        <fullName evidence="2">TIR domain-containing protein</fullName>
    </recommendedName>
</protein>
<dbReference type="Pfam" id="PF13676">
    <property type="entry name" value="TIR_2"/>
    <property type="match status" value="1"/>
</dbReference>
<evidence type="ECO:0000313" key="3">
    <source>
        <dbReference type="EMBL" id="CAA6807902.1"/>
    </source>
</evidence>
<proteinExistence type="predicted"/>
<feature type="transmembrane region" description="Helical" evidence="1">
    <location>
        <begin position="119"/>
        <end position="141"/>
    </location>
</feature>
<reference evidence="3" key="1">
    <citation type="submission" date="2020-01" db="EMBL/GenBank/DDBJ databases">
        <authorList>
            <person name="Meier V. D."/>
            <person name="Meier V D."/>
        </authorList>
    </citation>
    <scope>NUCLEOTIDE SEQUENCE</scope>
    <source>
        <strain evidence="3">HLG_WM_MAG_09</strain>
    </source>
</reference>
<keyword evidence="1" id="KW-0812">Transmembrane</keyword>
<dbReference type="EMBL" id="CACVAT010000112">
    <property type="protein sequence ID" value="CAA6807902.1"/>
    <property type="molecule type" value="Genomic_DNA"/>
</dbReference>
<dbReference type="GO" id="GO:0007165">
    <property type="term" value="P:signal transduction"/>
    <property type="evidence" value="ECO:0007669"/>
    <property type="project" value="InterPro"/>
</dbReference>
<keyword evidence="1" id="KW-0472">Membrane</keyword>
<dbReference type="InterPro" id="IPR000157">
    <property type="entry name" value="TIR_dom"/>
</dbReference>
<evidence type="ECO:0000259" key="2">
    <source>
        <dbReference type="Pfam" id="PF13676"/>
    </source>
</evidence>
<dbReference type="InterPro" id="IPR035897">
    <property type="entry name" value="Toll_tir_struct_dom_sf"/>
</dbReference>
<keyword evidence="1" id="KW-1133">Transmembrane helix</keyword>
<accession>A0A6S6SNX4</accession>